<dbReference type="InterPro" id="IPR042087">
    <property type="entry name" value="DNA_pol_B_thumb"/>
</dbReference>
<dbReference type="InterPro" id="IPR023211">
    <property type="entry name" value="DNA_pol_palm_dom_sf"/>
</dbReference>
<evidence type="ECO:0000256" key="15">
    <source>
        <dbReference type="ARBA" id="ARBA00023125"/>
    </source>
</evidence>
<keyword evidence="8" id="KW-0479">Metal-binding</keyword>
<evidence type="ECO:0000256" key="1">
    <source>
        <dbReference type="ARBA" id="ARBA00001966"/>
    </source>
</evidence>
<dbReference type="SMART" id="SM00486">
    <property type="entry name" value="POLBc"/>
    <property type="match status" value="1"/>
</dbReference>
<evidence type="ECO:0000256" key="16">
    <source>
        <dbReference type="ARBA" id="ARBA00023204"/>
    </source>
</evidence>
<keyword evidence="4" id="KW-0004">4Fe-4S</keyword>
<dbReference type="EC" id="2.7.7.7" evidence="20"/>
<dbReference type="PROSITE" id="PS00116">
    <property type="entry name" value="DNA_POLYMERASE_B"/>
    <property type="match status" value="1"/>
</dbReference>
<dbReference type="InterPro" id="IPR043502">
    <property type="entry name" value="DNA/RNA_pol_sf"/>
</dbReference>
<keyword evidence="16" id="KW-0234">DNA repair</keyword>
<keyword evidence="9" id="KW-0227">DNA damage</keyword>
<dbReference type="Proteomes" id="UP000837801">
    <property type="component" value="Unassembled WGS sequence"/>
</dbReference>
<evidence type="ECO:0000256" key="18">
    <source>
        <dbReference type="ARBA" id="ARBA00049244"/>
    </source>
</evidence>
<evidence type="ECO:0000256" key="19">
    <source>
        <dbReference type="ARBA" id="ARBA00066055"/>
    </source>
</evidence>
<keyword evidence="14" id="KW-0411">Iron-sulfur</keyword>
<evidence type="ECO:0000256" key="14">
    <source>
        <dbReference type="ARBA" id="ARBA00023014"/>
    </source>
</evidence>
<evidence type="ECO:0000256" key="7">
    <source>
        <dbReference type="ARBA" id="ARBA00022705"/>
    </source>
</evidence>
<evidence type="ECO:0000256" key="9">
    <source>
        <dbReference type="ARBA" id="ARBA00022763"/>
    </source>
</evidence>
<keyword evidence="25" id="KW-1185">Reference proteome</keyword>
<accession>A0A9P0QPF1</accession>
<dbReference type="OrthoDB" id="2414538at2759"/>
<reference evidence="24" key="1">
    <citation type="submission" date="2022-03" db="EMBL/GenBank/DDBJ databases">
        <authorList>
            <person name="Legras J.-L."/>
            <person name="Devillers H."/>
            <person name="Grondin C."/>
        </authorList>
    </citation>
    <scope>NUCLEOTIDE SEQUENCE</scope>
    <source>
        <strain evidence="24">CLIB 1423</strain>
    </source>
</reference>
<feature type="domain" description="DNA-directed DNA polymerase family B multifunctional" evidence="22">
    <location>
        <begin position="997"/>
        <end position="1451"/>
    </location>
</feature>
<dbReference type="PANTHER" id="PTHR45812:SF1">
    <property type="entry name" value="DNA POLYMERASE ZETA CATALYTIC SUBUNIT"/>
    <property type="match status" value="1"/>
</dbReference>
<proteinExistence type="inferred from homology"/>
<dbReference type="Pfam" id="PF03104">
    <property type="entry name" value="DNA_pol_B_exo1"/>
    <property type="match status" value="1"/>
</dbReference>
<feature type="domain" description="DNA-directed DNA polymerase family B exonuclease" evidence="23">
    <location>
        <begin position="720"/>
        <end position="929"/>
    </location>
</feature>
<dbReference type="InterPro" id="IPR030559">
    <property type="entry name" value="PolZ_Rev3"/>
</dbReference>
<dbReference type="Gene3D" id="3.30.342.10">
    <property type="entry name" value="DNA Polymerase, chain B, domain 1"/>
    <property type="match status" value="1"/>
</dbReference>
<dbReference type="Gene3D" id="3.90.1600.10">
    <property type="entry name" value="Palm domain of DNA polymerase"/>
    <property type="match status" value="1"/>
</dbReference>
<evidence type="ECO:0000256" key="5">
    <source>
        <dbReference type="ARBA" id="ARBA00022679"/>
    </source>
</evidence>
<dbReference type="SUPFAM" id="SSF53098">
    <property type="entry name" value="Ribonuclease H-like"/>
    <property type="match status" value="1"/>
</dbReference>
<comment type="similarity">
    <text evidence="3 20">Belongs to the DNA polymerase type-B family.</text>
</comment>
<keyword evidence="10" id="KW-0863">Zinc-finger</keyword>
<keyword evidence="5 20" id="KW-0808">Transferase</keyword>
<evidence type="ECO:0000256" key="20">
    <source>
        <dbReference type="RuleBase" id="RU000442"/>
    </source>
</evidence>
<keyword evidence="13" id="KW-0408">Iron</keyword>
<comment type="catalytic activity">
    <reaction evidence="18 20">
        <text>DNA(n) + a 2'-deoxyribonucleoside 5'-triphosphate = DNA(n+1) + diphosphate</text>
        <dbReference type="Rhea" id="RHEA:22508"/>
        <dbReference type="Rhea" id="RHEA-COMP:17339"/>
        <dbReference type="Rhea" id="RHEA-COMP:17340"/>
        <dbReference type="ChEBI" id="CHEBI:33019"/>
        <dbReference type="ChEBI" id="CHEBI:61560"/>
        <dbReference type="ChEBI" id="CHEBI:173112"/>
        <dbReference type="EC" id="2.7.7.7"/>
    </reaction>
</comment>
<dbReference type="InterPro" id="IPR006134">
    <property type="entry name" value="DNA-dir_DNA_pol_B_multi_dom"/>
</dbReference>
<evidence type="ECO:0000256" key="21">
    <source>
        <dbReference type="SAM" id="MobiDB-lite"/>
    </source>
</evidence>
<dbReference type="GO" id="GO:0000166">
    <property type="term" value="F:nucleotide binding"/>
    <property type="evidence" value="ECO:0007669"/>
    <property type="project" value="InterPro"/>
</dbReference>
<dbReference type="GO" id="GO:0003677">
    <property type="term" value="F:DNA binding"/>
    <property type="evidence" value="ECO:0007669"/>
    <property type="project" value="UniProtKB-KW"/>
</dbReference>
<comment type="cofactor">
    <cofactor evidence="1">
        <name>[4Fe-4S] cluster</name>
        <dbReference type="ChEBI" id="CHEBI:49883"/>
    </cofactor>
</comment>
<dbReference type="GO" id="GO:0003887">
    <property type="term" value="F:DNA-directed DNA polymerase activity"/>
    <property type="evidence" value="ECO:0007669"/>
    <property type="project" value="UniProtKB-KW"/>
</dbReference>
<keyword evidence="7 20" id="KW-0235">DNA replication</keyword>
<evidence type="ECO:0000256" key="17">
    <source>
        <dbReference type="ARBA" id="ARBA00023242"/>
    </source>
</evidence>
<dbReference type="FunFam" id="1.10.287.690:FF:000002">
    <property type="entry name" value="DNA polymerase zeta"/>
    <property type="match status" value="1"/>
</dbReference>
<feature type="compositionally biased region" description="Acidic residues" evidence="21">
    <location>
        <begin position="131"/>
        <end position="150"/>
    </location>
</feature>
<keyword evidence="6 20" id="KW-0548">Nucleotidyltransferase</keyword>
<evidence type="ECO:0000313" key="24">
    <source>
        <dbReference type="EMBL" id="CAH2353028.1"/>
    </source>
</evidence>
<organism evidence="24 25">
    <name type="scientific">[Candida] railenensis</name>
    <dbReference type="NCBI Taxonomy" id="45579"/>
    <lineage>
        <taxon>Eukaryota</taxon>
        <taxon>Fungi</taxon>
        <taxon>Dikarya</taxon>
        <taxon>Ascomycota</taxon>
        <taxon>Saccharomycotina</taxon>
        <taxon>Pichiomycetes</taxon>
        <taxon>Debaryomycetaceae</taxon>
        <taxon>Kurtzmaniella</taxon>
    </lineage>
</organism>
<evidence type="ECO:0000256" key="6">
    <source>
        <dbReference type="ARBA" id="ARBA00022695"/>
    </source>
</evidence>
<dbReference type="GO" id="GO:0042276">
    <property type="term" value="P:error-prone translesion synthesis"/>
    <property type="evidence" value="ECO:0007669"/>
    <property type="project" value="TreeGrafter"/>
</dbReference>
<evidence type="ECO:0000256" key="3">
    <source>
        <dbReference type="ARBA" id="ARBA00005755"/>
    </source>
</evidence>
<dbReference type="FunFam" id="1.10.132.60:FF:000007">
    <property type="entry name" value="DNA polymerase"/>
    <property type="match status" value="1"/>
</dbReference>
<comment type="caution">
    <text evidence="24">The sequence shown here is derived from an EMBL/GenBank/DDBJ whole genome shotgun (WGS) entry which is preliminary data.</text>
</comment>
<feature type="compositionally biased region" description="Low complexity" evidence="21">
    <location>
        <begin position="55"/>
        <end position="74"/>
    </location>
</feature>
<dbReference type="InterPro" id="IPR012337">
    <property type="entry name" value="RNaseH-like_sf"/>
</dbReference>
<sequence>MTNLKIQISDYDSYQVKASNLDQLNAQVGRVPIVRVYGSINVPLEEPAKGPARPSSSISSSDNKSSNSTVSSSSIPSVNYNIIVHVHNYYPYLYVDCFEKNPNLPKIIATVESALKNSFRSRKRKRKNTNDEDEDDDNDEDENEEEDGAEEDHNEKPGNDPNSKRLYVANVALCKATPMYGFNLGYKSVYKISLLSPSYKSTLQRLLDEDAIVFGSISRNKRNIYEAHIPYLLQFFVDFNLFGCSWMEISSNYWRLPILNSSSGSDSLKSYLSQYINQSNVLDPASFERTGHTLLEIDIRSEAICNRSQIKIRDMHTKLDRVDFHTSEKHLLSLNILAKDIEYQAKLRGSDFGFGSQLNRNETTGSGGTKWSNQQELDDLVDYVSDLSKSRSRVTFQSNSYQEYSARYLKDNLGLPTAYELIDRERETLNYNGGILLMSIGRDIKKWDILEELWHYKESYIVIGENEALTKSTNPYKPPTVIPSSPIITNSVSPQHEEPAVATIDSKEIDIDFHEDFTSSEDELVNQSFNYSQMDQELLTQKTHKITRGSTSEFGKSQNLLHNERIQKSAFTFSPSTYLIPTPPSISKANIMRAFDDYGILKIDYLDPHYDNEHDKPAKALMFANRKIPVAYIANDSMPWFKFSGGNDAISKSIKTQMESNLKSNIIKQELFNVRKKIKVNPPSPIRWEYVPGPPSKEAITSWLNVLEPKQIEKERKFVSQLERFTASNDYKFSYRSDKIERKPDGFNFMTSFNMEIHCQTTSEKLPNPIHDPINLIFYSFFNANVPADQDGNISGVLVYLDPSLSSAVHVEEVLSKLSKDYSVSIFYDEQAMVGNLVSKVRTLDPDILCGYEVHATSWGYVIERFREIYDVNLCFELSRSIFKSNGKVGDRWGYTHTSNIKIPGRHMLNIWRSLRHELSLTNYSIENVSYHLLHQTIPKFSNFRLSTWFGKNGNLIEPVLKYYFKKLSLSFKFLEVQEIVLRNAEQSRLIGVDFYSNFYRGSQYKVESILTRLTKAENLILNSPSKMQVHDMRSLECIPLVMEPDSNFYKSPLVVLDFQSLYPSIMIAYNYCYSTLLGKLKGFDPNNNEVGYLKDMKLTPNVIEILKKNDDLILSPNGYMFVKSRVRKSTLAKMLEEILEARMNVKTLMKMYGSEDPELQKLYNSKQLALKLIANVTYGYTSATFSGRMPNSDIADAIVATGRELLTQSIDLIEQRQEWGAKVVYGDTDSLFVYLPGKTKLDAFKIGKQISSFITSQFPNPVNLKFEKVYHPCVLLSKKRYVGYKYEHESQKDPVFDAKGIETIRRDGVPAQQIILERSLRLLFDTSNLSIIKRYVLEQFYKVILNKASVKDFCFAKEVRYGTYKNEKYLPPGAIISKLKVERDARSEPQYRERVPYLVIRDPLKIRLKDRCVSPEDFVASYNSKTPYVLDHEYYITKVLVPPLERIFNLIGVDIKGWYKEIPLHIRTFSSKKLNNENTLLGNYIRSHSCVICGGALESYQLEDKVTRLEQGIEFIHVEDEESGLEESKEEEKTHGFDKRTESEHFCKSCLDNELQTVGTLSKTIKENDINSVMTLNTCDSCFSVNYGTMGSFTRDFSLNCENFNCKVYFERLKVTQLKSKENEKNFKLLEELR</sequence>
<comment type="subcellular location">
    <subcellularLocation>
        <location evidence="2">Nucleus</location>
    </subcellularLocation>
</comment>
<dbReference type="GO" id="GO:0008270">
    <property type="term" value="F:zinc ion binding"/>
    <property type="evidence" value="ECO:0007669"/>
    <property type="project" value="UniProtKB-KW"/>
</dbReference>
<dbReference type="GO" id="GO:0006260">
    <property type="term" value="P:DNA replication"/>
    <property type="evidence" value="ECO:0007669"/>
    <property type="project" value="UniProtKB-KW"/>
</dbReference>
<dbReference type="PRINTS" id="PR00106">
    <property type="entry name" value="DNAPOLB"/>
</dbReference>
<dbReference type="Gene3D" id="1.10.132.60">
    <property type="entry name" value="DNA polymerase family B, C-terminal domain"/>
    <property type="match status" value="1"/>
</dbReference>
<dbReference type="GO" id="GO:0016035">
    <property type="term" value="C:zeta DNA polymerase complex"/>
    <property type="evidence" value="ECO:0007669"/>
    <property type="project" value="InterPro"/>
</dbReference>
<dbReference type="GO" id="GO:0051539">
    <property type="term" value="F:4 iron, 4 sulfur cluster binding"/>
    <property type="evidence" value="ECO:0007669"/>
    <property type="project" value="UniProtKB-KW"/>
</dbReference>
<name>A0A9P0QPF1_9ASCO</name>
<dbReference type="InterPro" id="IPR017964">
    <property type="entry name" value="DNA-dir_DNA_pol_B_CS"/>
</dbReference>
<protein>
    <recommendedName>
        <fullName evidence="20">DNA polymerase</fullName>
        <ecNumber evidence="20">2.7.7.7</ecNumber>
    </recommendedName>
</protein>
<dbReference type="InterPro" id="IPR036397">
    <property type="entry name" value="RNaseH_sf"/>
</dbReference>
<dbReference type="GO" id="GO:0000724">
    <property type="term" value="P:double-strand break repair via homologous recombination"/>
    <property type="evidence" value="ECO:0007669"/>
    <property type="project" value="TreeGrafter"/>
</dbReference>
<dbReference type="CDD" id="cd05534">
    <property type="entry name" value="POLBc_zeta"/>
    <property type="match status" value="1"/>
</dbReference>
<dbReference type="InterPro" id="IPR006172">
    <property type="entry name" value="DNA-dir_DNA_pol_B"/>
</dbReference>
<keyword evidence="15 20" id="KW-0238">DNA-binding</keyword>
<evidence type="ECO:0000259" key="23">
    <source>
        <dbReference type="Pfam" id="PF03104"/>
    </source>
</evidence>
<dbReference type="Gene3D" id="1.10.287.690">
    <property type="entry name" value="Helix hairpin bin"/>
    <property type="match status" value="1"/>
</dbReference>
<evidence type="ECO:0000256" key="11">
    <source>
        <dbReference type="ARBA" id="ARBA00022833"/>
    </source>
</evidence>
<keyword evidence="17" id="KW-0539">Nucleus</keyword>
<dbReference type="GO" id="GO:0005634">
    <property type="term" value="C:nucleus"/>
    <property type="evidence" value="ECO:0007669"/>
    <property type="project" value="UniProtKB-SubCell"/>
</dbReference>
<dbReference type="CDD" id="cd05778">
    <property type="entry name" value="DNA_polB_zeta_exo"/>
    <property type="match status" value="1"/>
</dbReference>
<evidence type="ECO:0000256" key="2">
    <source>
        <dbReference type="ARBA" id="ARBA00004123"/>
    </source>
</evidence>
<keyword evidence="12 20" id="KW-0239">DNA-directed DNA polymerase</keyword>
<dbReference type="EMBL" id="CAKXYY010000009">
    <property type="protein sequence ID" value="CAH2353028.1"/>
    <property type="molecule type" value="Genomic_DNA"/>
</dbReference>
<evidence type="ECO:0000259" key="22">
    <source>
        <dbReference type="Pfam" id="PF00136"/>
    </source>
</evidence>
<dbReference type="Pfam" id="PF00136">
    <property type="entry name" value="DNA_pol_B"/>
    <property type="match status" value="1"/>
</dbReference>
<evidence type="ECO:0000256" key="13">
    <source>
        <dbReference type="ARBA" id="ARBA00023004"/>
    </source>
</evidence>
<gene>
    <name evidence="24" type="ORF">CLIB1423_09S01200</name>
</gene>
<keyword evidence="11" id="KW-0862">Zinc</keyword>
<feature type="region of interest" description="Disordered" evidence="21">
    <location>
        <begin position="44"/>
        <end position="74"/>
    </location>
</feature>
<evidence type="ECO:0000256" key="12">
    <source>
        <dbReference type="ARBA" id="ARBA00022932"/>
    </source>
</evidence>
<dbReference type="PANTHER" id="PTHR45812">
    <property type="entry name" value="DNA POLYMERASE ZETA CATALYTIC SUBUNIT"/>
    <property type="match status" value="1"/>
</dbReference>
<dbReference type="SUPFAM" id="SSF56672">
    <property type="entry name" value="DNA/RNA polymerases"/>
    <property type="match status" value="1"/>
</dbReference>
<dbReference type="Gene3D" id="3.30.420.10">
    <property type="entry name" value="Ribonuclease H-like superfamily/Ribonuclease H"/>
    <property type="match status" value="1"/>
</dbReference>
<evidence type="ECO:0000256" key="8">
    <source>
        <dbReference type="ARBA" id="ARBA00022723"/>
    </source>
</evidence>
<evidence type="ECO:0000256" key="4">
    <source>
        <dbReference type="ARBA" id="ARBA00022485"/>
    </source>
</evidence>
<comment type="subunit">
    <text evidence="19">Forms DNA polymerase zeta with REV7.</text>
</comment>
<evidence type="ECO:0000256" key="10">
    <source>
        <dbReference type="ARBA" id="ARBA00022771"/>
    </source>
</evidence>
<feature type="region of interest" description="Disordered" evidence="21">
    <location>
        <begin position="119"/>
        <end position="163"/>
    </location>
</feature>
<evidence type="ECO:0000313" key="25">
    <source>
        <dbReference type="Proteomes" id="UP000837801"/>
    </source>
</evidence>
<dbReference type="InterPro" id="IPR006133">
    <property type="entry name" value="DNA-dir_DNA_pol_B_exonuc"/>
</dbReference>